<comment type="caution">
    <text evidence="1">The sequence shown here is derived from an EMBL/GenBank/DDBJ whole genome shotgun (WGS) entry which is preliminary data.</text>
</comment>
<gene>
    <name evidence="1" type="ORF">DPEC_G00297760</name>
</gene>
<keyword evidence="2" id="KW-1185">Reference proteome</keyword>
<proteinExistence type="predicted"/>
<reference evidence="1" key="1">
    <citation type="submission" date="2021-05" db="EMBL/GenBank/DDBJ databases">
        <authorList>
            <person name="Pan Q."/>
            <person name="Jouanno E."/>
            <person name="Zahm M."/>
            <person name="Klopp C."/>
            <person name="Cabau C."/>
            <person name="Louis A."/>
            <person name="Berthelot C."/>
            <person name="Parey E."/>
            <person name="Roest Crollius H."/>
            <person name="Montfort J."/>
            <person name="Robinson-Rechavi M."/>
            <person name="Bouchez O."/>
            <person name="Lampietro C."/>
            <person name="Lopez Roques C."/>
            <person name="Donnadieu C."/>
            <person name="Postlethwait J."/>
            <person name="Bobe J."/>
            <person name="Dillon D."/>
            <person name="Chandos A."/>
            <person name="von Hippel F."/>
            <person name="Guiguen Y."/>
        </authorList>
    </citation>
    <scope>NUCLEOTIDE SEQUENCE</scope>
    <source>
        <strain evidence="1">YG-Jan2019</strain>
    </source>
</reference>
<dbReference type="Proteomes" id="UP001157502">
    <property type="component" value="Chromosome 28"/>
</dbReference>
<evidence type="ECO:0000313" key="2">
    <source>
        <dbReference type="Proteomes" id="UP001157502"/>
    </source>
</evidence>
<evidence type="ECO:0000313" key="1">
    <source>
        <dbReference type="EMBL" id="KAJ7990192.1"/>
    </source>
</evidence>
<accession>A0ACC2FFU2</accession>
<name>A0ACC2FFU2_DALPE</name>
<dbReference type="EMBL" id="CM055755">
    <property type="protein sequence ID" value="KAJ7990192.1"/>
    <property type="molecule type" value="Genomic_DNA"/>
</dbReference>
<sequence length="117" mass="12702">MGHVLLAKRVGDVDKHALICFAGDTATNRRRQVDTAANHEQLGGRGQGVSIKFHNIIISNSEQQVNMFVGADSCDGVVTEAPHRVLDKTNRSTFDPVPAASEAAPVHLHHQPHRIPN</sequence>
<protein>
    <submittedName>
        <fullName evidence="1">Uncharacterized protein</fullName>
    </submittedName>
</protein>
<organism evidence="1 2">
    <name type="scientific">Dallia pectoralis</name>
    <name type="common">Alaska blackfish</name>
    <dbReference type="NCBI Taxonomy" id="75939"/>
    <lineage>
        <taxon>Eukaryota</taxon>
        <taxon>Metazoa</taxon>
        <taxon>Chordata</taxon>
        <taxon>Craniata</taxon>
        <taxon>Vertebrata</taxon>
        <taxon>Euteleostomi</taxon>
        <taxon>Actinopterygii</taxon>
        <taxon>Neopterygii</taxon>
        <taxon>Teleostei</taxon>
        <taxon>Protacanthopterygii</taxon>
        <taxon>Esociformes</taxon>
        <taxon>Umbridae</taxon>
        <taxon>Dallia</taxon>
    </lineage>
</organism>